<evidence type="ECO:0000313" key="2">
    <source>
        <dbReference type="EMBL" id="UJG40660.1"/>
    </source>
</evidence>
<accession>A0A9Y1FKV1</accession>
<keyword evidence="1" id="KW-1133">Transmembrane helix</keyword>
<feature type="transmembrane region" description="Helical" evidence="1">
    <location>
        <begin position="56"/>
        <end position="74"/>
    </location>
</feature>
<name>A0A9Y1FKV1_9ARCH</name>
<organism evidence="2">
    <name type="scientific">Candidatus Heimdallarchaeum aukensis</name>
    <dbReference type="NCBI Taxonomy" id="2876573"/>
    <lineage>
        <taxon>Archaea</taxon>
        <taxon>Promethearchaeati</taxon>
        <taxon>Candidatus Heimdallarchaeota</taxon>
        <taxon>Candidatus Heimdallarchaeia (ex Rinke et al. 2021) (nom. nud.)</taxon>
        <taxon>Candidatus Heimdallarchaeales</taxon>
        <taxon>Candidatus Heimdallarchaeaceae</taxon>
        <taxon>Candidatus Heimdallarchaeum</taxon>
    </lineage>
</organism>
<protein>
    <submittedName>
        <fullName evidence="2">Uncharacterized protein</fullName>
    </submittedName>
</protein>
<reference evidence="2" key="1">
    <citation type="journal article" date="2022" name="Nat. Microbiol.">
        <title>Unique mobile elements and scalable gene flow at the prokaryote-eukaryote boundary revealed by circularized Asgard archaea genomes.</title>
        <authorList>
            <person name="Wu F."/>
            <person name="Speth D.R."/>
            <person name="Philosof A."/>
            <person name="Cremiere A."/>
            <person name="Narayanan A."/>
            <person name="Barco R.A."/>
            <person name="Connon S.A."/>
            <person name="Amend J.P."/>
            <person name="Antoshechkin I.A."/>
            <person name="Orphan V.J."/>
        </authorList>
    </citation>
    <scope>NUCLEOTIDE SEQUENCE</scope>
    <source>
        <strain evidence="2">PM71</strain>
    </source>
</reference>
<dbReference type="EMBL" id="CP084166">
    <property type="protein sequence ID" value="UJG40660.1"/>
    <property type="molecule type" value="Genomic_DNA"/>
</dbReference>
<feature type="transmembrane region" description="Helical" evidence="1">
    <location>
        <begin position="6"/>
        <end position="24"/>
    </location>
</feature>
<keyword evidence="1" id="KW-0812">Transmembrane</keyword>
<dbReference type="AlphaFoldDB" id="A0A9Y1FKV1"/>
<gene>
    <name evidence="2" type="ORF">K9W45_12595</name>
</gene>
<feature type="transmembrane region" description="Helical" evidence="1">
    <location>
        <begin position="31"/>
        <end position="50"/>
    </location>
</feature>
<evidence type="ECO:0000256" key="1">
    <source>
        <dbReference type="SAM" id="Phobius"/>
    </source>
</evidence>
<dbReference type="Proteomes" id="UP001201020">
    <property type="component" value="Chromosome"/>
</dbReference>
<sequence length="88" mass="9970">MVSVETYLVLCLVIIFIGLIAFKYHLTNIKFIYGITVIYIGAICLSFLFNSAQDEIIFVYTGIFSILTIILLAIKSPVFEAKIKENEQ</sequence>
<proteinExistence type="predicted"/>
<keyword evidence="1" id="KW-0472">Membrane</keyword>